<dbReference type="Proteomes" id="UP001162164">
    <property type="component" value="Unassembled WGS sequence"/>
</dbReference>
<feature type="region of interest" description="Disordered" evidence="1">
    <location>
        <begin position="12"/>
        <end position="38"/>
    </location>
</feature>
<keyword evidence="3" id="KW-1185">Reference proteome</keyword>
<accession>A0ABQ9JXE6</accession>
<evidence type="ECO:0000313" key="2">
    <source>
        <dbReference type="EMBL" id="KAJ8982619.1"/>
    </source>
</evidence>
<gene>
    <name evidence="2" type="ORF">NQ317_002670</name>
</gene>
<organism evidence="2 3">
    <name type="scientific">Molorchus minor</name>
    <dbReference type="NCBI Taxonomy" id="1323400"/>
    <lineage>
        <taxon>Eukaryota</taxon>
        <taxon>Metazoa</taxon>
        <taxon>Ecdysozoa</taxon>
        <taxon>Arthropoda</taxon>
        <taxon>Hexapoda</taxon>
        <taxon>Insecta</taxon>
        <taxon>Pterygota</taxon>
        <taxon>Neoptera</taxon>
        <taxon>Endopterygota</taxon>
        <taxon>Coleoptera</taxon>
        <taxon>Polyphaga</taxon>
        <taxon>Cucujiformia</taxon>
        <taxon>Chrysomeloidea</taxon>
        <taxon>Cerambycidae</taxon>
        <taxon>Lamiinae</taxon>
        <taxon>Monochamini</taxon>
        <taxon>Molorchus</taxon>
    </lineage>
</organism>
<evidence type="ECO:0000256" key="1">
    <source>
        <dbReference type="SAM" id="MobiDB-lite"/>
    </source>
</evidence>
<reference evidence="2" key="1">
    <citation type="journal article" date="2023" name="Insect Mol. Biol.">
        <title>Genome sequencing provides insights into the evolution of gene families encoding plant cell wall-degrading enzymes in longhorned beetles.</title>
        <authorList>
            <person name="Shin N.R."/>
            <person name="Okamura Y."/>
            <person name="Kirsch R."/>
            <person name="Pauchet Y."/>
        </authorList>
    </citation>
    <scope>NUCLEOTIDE SEQUENCE</scope>
    <source>
        <strain evidence="2">MMC_N1</strain>
    </source>
</reference>
<evidence type="ECO:0000313" key="3">
    <source>
        <dbReference type="Proteomes" id="UP001162164"/>
    </source>
</evidence>
<name>A0ABQ9JXE6_9CUCU</name>
<protein>
    <submittedName>
        <fullName evidence="2">Uncharacterized protein</fullName>
    </submittedName>
</protein>
<sequence>METMKELLEYHFPGSQQINETESNERPKISTGSPQRATREDWQVAAKIFDRQNQAAFGHLTYNIRHIPYTPTKREDVLNSRLCNVLRASLALDTYPSAGETNKSNIHIETRKEWTGIGEGSKTN</sequence>
<dbReference type="EMBL" id="JAPWTJ010000115">
    <property type="protein sequence ID" value="KAJ8982619.1"/>
    <property type="molecule type" value="Genomic_DNA"/>
</dbReference>
<comment type="caution">
    <text evidence="2">The sequence shown here is derived from an EMBL/GenBank/DDBJ whole genome shotgun (WGS) entry which is preliminary data.</text>
</comment>
<proteinExistence type="predicted"/>